<proteinExistence type="predicted"/>
<keyword evidence="3" id="KW-1185">Reference proteome</keyword>
<dbReference type="GO" id="GO:0005737">
    <property type="term" value="C:cytoplasm"/>
    <property type="evidence" value="ECO:0007669"/>
    <property type="project" value="TreeGrafter"/>
</dbReference>
<dbReference type="Proteomes" id="UP000276133">
    <property type="component" value="Unassembled WGS sequence"/>
</dbReference>
<dbReference type="AlphaFoldDB" id="A0A3M7R9L2"/>
<evidence type="ECO:0000313" key="3">
    <source>
        <dbReference type="Proteomes" id="UP000276133"/>
    </source>
</evidence>
<dbReference type="EMBL" id="REGN01003880">
    <property type="protein sequence ID" value="RNA20302.1"/>
    <property type="molecule type" value="Genomic_DNA"/>
</dbReference>
<dbReference type="InterPro" id="IPR016181">
    <property type="entry name" value="Acyl_CoA_acyltransferase"/>
</dbReference>
<protein>
    <submittedName>
        <fullName evidence="2">N-acetyltransferase 6 isoform X3</fullName>
    </submittedName>
</protein>
<dbReference type="PANTHER" id="PTHR13538:SF4">
    <property type="entry name" value="N-ALPHA-ACETYLTRANSFERASE 80"/>
    <property type="match status" value="1"/>
</dbReference>
<sequence>MYIKNFNHECKKYCLRELAEEYVQKAAQLVNSEWPRSQCQRVLSLRQYVRSDKLKIPISLILVDTESDRVVGHASLASITTADDVTKNLVFIQSVVVDPEYRGKGLGKKIMLEAELYVAEYAKMPQHGLIKTNCDFLYLNTKDKQSFYEHLGYVRIEPLLFYANKESKCNLIMKNLLQSISREKQNENRVFNSDCLVTNSPTAPLAPPPPPNNLIPQTYPNADNTQVTWFKKIII</sequence>
<evidence type="ECO:0000259" key="1">
    <source>
        <dbReference type="PROSITE" id="PS51186"/>
    </source>
</evidence>
<dbReference type="CDD" id="cd04301">
    <property type="entry name" value="NAT_SF"/>
    <property type="match status" value="1"/>
</dbReference>
<dbReference type="OrthoDB" id="329272at2759"/>
<dbReference type="Gene3D" id="3.40.630.30">
    <property type="match status" value="1"/>
</dbReference>
<evidence type="ECO:0000313" key="2">
    <source>
        <dbReference type="EMBL" id="RNA20302.1"/>
    </source>
</evidence>
<feature type="domain" description="N-acetyltransferase" evidence="1">
    <location>
        <begin position="13"/>
        <end position="178"/>
    </location>
</feature>
<keyword evidence="2" id="KW-0808">Transferase</keyword>
<accession>A0A3M7R9L2</accession>
<comment type="caution">
    <text evidence="2">The sequence shown here is derived from an EMBL/GenBank/DDBJ whole genome shotgun (WGS) entry which is preliminary data.</text>
</comment>
<dbReference type="PROSITE" id="PS51186">
    <property type="entry name" value="GNAT"/>
    <property type="match status" value="1"/>
</dbReference>
<organism evidence="2 3">
    <name type="scientific">Brachionus plicatilis</name>
    <name type="common">Marine rotifer</name>
    <name type="synonym">Brachionus muelleri</name>
    <dbReference type="NCBI Taxonomy" id="10195"/>
    <lineage>
        <taxon>Eukaryota</taxon>
        <taxon>Metazoa</taxon>
        <taxon>Spiralia</taxon>
        <taxon>Gnathifera</taxon>
        <taxon>Rotifera</taxon>
        <taxon>Eurotatoria</taxon>
        <taxon>Monogononta</taxon>
        <taxon>Pseudotrocha</taxon>
        <taxon>Ploima</taxon>
        <taxon>Brachionidae</taxon>
        <taxon>Brachionus</taxon>
    </lineage>
</organism>
<dbReference type="SUPFAM" id="SSF55729">
    <property type="entry name" value="Acyl-CoA N-acyltransferases (Nat)"/>
    <property type="match status" value="1"/>
</dbReference>
<dbReference type="GO" id="GO:1905502">
    <property type="term" value="F:acetyl-CoA binding"/>
    <property type="evidence" value="ECO:0007669"/>
    <property type="project" value="TreeGrafter"/>
</dbReference>
<dbReference type="Pfam" id="PF13508">
    <property type="entry name" value="Acetyltransf_7"/>
    <property type="match status" value="1"/>
</dbReference>
<reference evidence="2 3" key="1">
    <citation type="journal article" date="2018" name="Sci. Rep.">
        <title>Genomic signatures of local adaptation to the degree of environmental predictability in rotifers.</title>
        <authorList>
            <person name="Franch-Gras L."/>
            <person name="Hahn C."/>
            <person name="Garcia-Roger E.M."/>
            <person name="Carmona M.J."/>
            <person name="Serra M."/>
            <person name="Gomez A."/>
        </authorList>
    </citation>
    <scope>NUCLEOTIDE SEQUENCE [LARGE SCALE GENOMIC DNA]</scope>
    <source>
        <strain evidence="2">HYR1</strain>
    </source>
</reference>
<dbReference type="STRING" id="10195.A0A3M7R9L2"/>
<name>A0A3M7R9L2_BRAPC</name>
<dbReference type="PANTHER" id="PTHR13538">
    <property type="entry name" value="N-ACETYLTRANSFERASE 6"/>
    <property type="match status" value="1"/>
</dbReference>
<dbReference type="GO" id="GO:0008080">
    <property type="term" value="F:N-acetyltransferase activity"/>
    <property type="evidence" value="ECO:0007669"/>
    <property type="project" value="InterPro"/>
</dbReference>
<dbReference type="InterPro" id="IPR039840">
    <property type="entry name" value="NAA80"/>
</dbReference>
<gene>
    <name evidence="2" type="ORF">BpHYR1_014475</name>
</gene>
<dbReference type="InterPro" id="IPR000182">
    <property type="entry name" value="GNAT_dom"/>
</dbReference>